<dbReference type="Proteomes" id="UP000594205">
    <property type="component" value="Chromosome"/>
</dbReference>
<dbReference type="AlphaFoldDB" id="A0A7M2SMZ9"/>
<sequence>MAIVVALLFAAFLVESVAVASLMTRALLPAEFTPSQIRAKAKRDAIRANR</sequence>
<dbReference type="EMBL" id="CP063373">
    <property type="protein sequence ID" value="QOV37644.1"/>
    <property type="molecule type" value="Genomic_DNA"/>
</dbReference>
<proteinExistence type="predicted"/>
<reference evidence="1 2" key="1">
    <citation type="submission" date="2020-10" db="EMBL/GenBank/DDBJ databases">
        <title>Streptomyces ferrugineus complate genome analysis.</title>
        <authorList>
            <person name="Anwar N."/>
        </authorList>
    </citation>
    <scope>NUCLEOTIDE SEQUENCE [LARGE SCALE GENOMIC DNA]</scope>
    <source>
        <strain evidence="1 2">CCTCC AA2014009</strain>
    </source>
</reference>
<keyword evidence="2" id="KW-1185">Reference proteome</keyword>
<name>A0A7M2SMZ9_9ACTN</name>
<organism evidence="1 2">
    <name type="scientific">Streptomyces ferrugineus</name>
    <dbReference type="NCBI Taxonomy" id="1413221"/>
    <lineage>
        <taxon>Bacteria</taxon>
        <taxon>Bacillati</taxon>
        <taxon>Actinomycetota</taxon>
        <taxon>Actinomycetes</taxon>
        <taxon>Kitasatosporales</taxon>
        <taxon>Streptomycetaceae</taxon>
        <taxon>Streptomyces</taxon>
    </lineage>
</organism>
<accession>A0A7M2SMZ9</accession>
<evidence type="ECO:0000313" key="1">
    <source>
        <dbReference type="EMBL" id="QOV37644.1"/>
    </source>
</evidence>
<gene>
    <name evidence="1" type="ORF">IM697_04225</name>
</gene>
<dbReference type="KEGG" id="sfeu:IM697_04225"/>
<dbReference type="RefSeq" id="WP_194044836.1">
    <property type="nucleotide sequence ID" value="NZ_CP063373.1"/>
</dbReference>
<evidence type="ECO:0000313" key="2">
    <source>
        <dbReference type="Proteomes" id="UP000594205"/>
    </source>
</evidence>
<protein>
    <submittedName>
        <fullName evidence="1">Uncharacterized protein</fullName>
    </submittedName>
</protein>